<evidence type="ECO:0000256" key="8">
    <source>
        <dbReference type="RuleBase" id="RU365078"/>
    </source>
</evidence>
<dbReference type="PRINTS" id="PR00192">
    <property type="entry name" value="FACTINCAPB"/>
</dbReference>
<evidence type="ECO:0000256" key="2">
    <source>
        <dbReference type="ARBA" id="ARBA00006039"/>
    </source>
</evidence>
<evidence type="ECO:0000256" key="4">
    <source>
        <dbReference type="ARBA" id="ARBA00022467"/>
    </source>
</evidence>
<feature type="compositionally biased region" description="Polar residues" evidence="9">
    <location>
        <begin position="244"/>
        <end position="255"/>
    </location>
</feature>
<dbReference type="GeneID" id="37033942"/>
<comment type="subcellular location">
    <subcellularLocation>
        <location evidence="1 8">Cytoplasm</location>
        <location evidence="1 8">Cytoskeleton</location>
    </subcellularLocation>
</comment>
<dbReference type="AlphaFoldDB" id="A0A316VPF6"/>
<dbReference type="FunCoup" id="A0A316VPF6">
    <property type="interactions" value="406"/>
</dbReference>
<dbReference type="GO" id="GO:0005737">
    <property type="term" value="C:cytoplasm"/>
    <property type="evidence" value="ECO:0007669"/>
    <property type="project" value="InterPro"/>
</dbReference>
<dbReference type="STRING" id="1522189.A0A316VPF6"/>
<keyword evidence="11" id="KW-1185">Reference proteome</keyword>
<dbReference type="PANTHER" id="PTHR10619">
    <property type="entry name" value="F-ACTIN-CAPPING PROTEIN SUBUNIT BETA"/>
    <property type="match status" value="1"/>
</dbReference>
<dbReference type="GO" id="GO:0051015">
    <property type="term" value="F:actin filament binding"/>
    <property type="evidence" value="ECO:0007669"/>
    <property type="project" value="TreeGrafter"/>
</dbReference>
<dbReference type="GO" id="GO:0051016">
    <property type="term" value="P:barbed-end actin filament capping"/>
    <property type="evidence" value="ECO:0007669"/>
    <property type="project" value="UniProtKB-UniRule"/>
</dbReference>
<dbReference type="InterPro" id="IPR043175">
    <property type="entry name" value="CAPZB_N"/>
</dbReference>
<comment type="similarity">
    <text evidence="2 8">Belongs to the F-actin-capping protein beta subunit family.</text>
</comment>
<evidence type="ECO:0000313" key="10">
    <source>
        <dbReference type="EMBL" id="PWN39457.1"/>
    </source>
</evidence>
<dbReference type="InterPro" id="IPR037282">
    <property type="entry name" value="CapZ_alpha/beta"/>
</dbReference>
<comment type="subunit">
    <text evidence="8">Heterodimer of an alpha and a beta subunit.</text>
</comment>
<dbReference type="OrthoDB" id="9979678at2759"/>
<dbReference type="GO" id="GO:0008290">
    <property type="term" value="C:F-actin capping protein complex"/>
    <property type="evidence" value="ECO:0007669"/>
    <property type="project" value="UniProtKB-UniRule"/>
</dbReference>
<evidence type="ECO:0000313" key="11">
    <source>
        <dbReference type="Proteomes" id="UP000245783"/>
    </source>
</evidence>
<dbReference type="InterPro" id="IPR001698">
    <property type="entry name" value="CAPZB"/>
</dbReference>
<dbReference type="Gene3D" id="3.90.1150.210">
    <property type="entry name" value="F-actin capping protein, beta subunit"/>
    <property type="match status" value="1"/>
</dbReference>
<dbReference type="Pfam" id="PF01115">
    <property type="entry name" value="F_actin_cap_B"/>
    <property type="match status" value="1"/>
</dbReference>
<sequence>MAAAASGLGGAGSAVVALGGGGGGSGSGSGSGSQSVVDLSLDLLRRLPPSDISHNLSKLLSTCPNSLSEDLIGSVDEPPVVKVDDSPEGAGREFLACDYNRDGDSWRSPWSNRFLPEELEDGTRPSQRLRQLEEKAMEAFSTYRQLYYESGISSCYFWDLDDSNFAGAIVIRSQLSAGRVQGSWNSLHVFEATELGVKSVSYKLTSTVMLSFDVKQQQQQQKGDKEGSAAVGDGSGNGKEQQKKGNMNLSGSLTRQSEEKLPLPDYASHIANLGKMVEEMEAKQRNLLQTVYFGKTLDVLNSVRSPESLDAKRKERELQKELMGLWKRPGVES</sequence>
<dbReference type="InterPro" id="IPR019771">
    <property type="entry name" value="F-actin_capping_bsu_CS"/>
</dbReference>
<dbReference type="Proteomes" id="UP000245783">
    <property type="component" value="Unassembled WGS sequence"/>
</dbReference>
<dbReference type="InParanoid" id="A0A316VPF6"/>
<evidence type="ECO:0000256" key="9">
    <source>
        <dbReference type="SAM" id="MobiDB-lite"/>
    </source>
</evidence>
<name>A0A316VPF6_9BASI</name>
<proteinExistence type="inferred from homology"/>
<comment type="function">
    <text evidence="8">F-actin-capping proteins bind in a Ca(2+)-independent manner to the fast growing ends of actin filaments (barbed end) thereby blocking the exchange of subunits at these ends. Unlike other capping proteins (such as gelsolin and severin), these proteins do not sever actin filaments.</text>
</comment>
<evidence type="ECO:0000256" key="7">
    <source>
        <dbReference type="ARBA" id="ARBA00023212"/>
    </source>
</evidence>
<dbReference type="GO" id="GO:0000902">
    <property type="term" value="P:cell morphogenesis"/>
    <property type="evidence" value="ECO:0007669"/>
    <property type="project" value="TreeGrafter"/>
</dbReference>
<evidence type="ECO:0000256" key="3">
    <source>
        <dbReference type="ARBA" id="ARBA00021859"/>
    </source>
</evidence>
<keyword evidence="4 8" id="KW-0117">Actin capping</keyword>
<feature type="region of interest" description="Disordered" evidence="9">
    <location>
        <begin position="218"/>
        <end position="261"/>
    </location>
</feature>
<evidence type="ECO:0000256" key="1">
    <source>
        <dbReference type="ARBA" id="ARBA00004245"/>
    </source>
</evidence>
<gene>
    <name evidence="10" type="ORF">IE81DRAFT_294850</name>
</gene>
<dbReference type="EMBL" id="KZ819466">
    <property type="protein sequence ID" value="PWN39457.1"/>
    <property type="molecule type" value="Genomic_DNA"/>
</dbReference>
<dbReference type="InterPro" id="IPR042276">
    <property type="entry name" value="CapZ_alpha/beta_2"/>
</dbReference>
<keyword evidence="6 8" id="KW-0009">Actin-binding</keyword>
<dbReference type="Gene3D" id="1.20.58.570">
    <property type="match status" value="1"/>
</dbReference>
<organism evidence="10 11">
    <name type="scientific">Ceraceosorus guamensis</name>
    <dbReference type="NCBI Taxonomy" id="1522189"/>
    <lineage>
        <taxon>Eukaryota</taxon>
        <taxon>Fungi</taxon>
        <taxon>Dikarya</taxon>
        <taxon>Basidiomycota</taxon>
        <taxon>Ustilaginomycotina</taxon>
        <taxon>Exobasidiomycetes</taxon>
        <taxon>Ceraceosorales</taxon>
        <taxon>Ceraceosoraceae</taxon>
        <taxon>Ceraceosorus</taxon>
    </lineage>
</organism>
<keyword evidence="7 8" id="KW-0206">Cytoskeleton</keyword>
<evidence type="ECO:0000256" key="5">
    <source>
        <dbReference type="ARBA" id="ARBA00022490"/>
    </source>
</evidence>
<dbReference type="PANTHER" id="PTHR10619:SF0">
    <property type="entry name" value="F-ACTIN-CAPPING PROTEIN SUBUNIT BETA ISOFORMS 1 AND 2"/>
    <property type="match status" value="1"/>
</dbReference>
<dbReference type="RefSeq" id="XP_025366617.1">
    <property type="nucleotide sequence ID" value="XM_025512072.1"/>
</dbReference>
<accession>A0A316VPF6</accession>
<dbReference type="GO" id="GO:0030036">
    <property type="term" value="P:actin cytoskeleton organization"/>
    <property type="evidence" value="ECO:0007669"/>
    <property type="project" value="InterPro"/>
</dbReference>
<protein>
    <recommendedName>
        <fullName evidence="3 8">F-actin-capping protein subunit beta</fullName>
    </recommendedName>
</protein>
<keyword evidence="5 8" id="KW-0963">Cytoplasm</keyword>
<dbReference type="PROSITE" id="PS00231">
    <property type="entry name" value="F_ACTIN_CAPPING_BETA"/>
    <property type="match status" value="1"/>
</dbReference>
<evidence type="ECO:0000256" key="6">
    <source>
        <dbReference type="ARBA" id="ARBA00023203"/>
    </source>
</evidence>
<reference evidence="10 11" key="1">
    <citation type="journal article" date="2018" name="Mol. Biol. Evol.">
        <title>Broad Genomic Sampling Reveals a Smut Pathogenic Ancestry of the Fungal Clade Ustilaginomycotina.</title>
        <authorList>
            <person name="Kijpornyongpan T."/>
            <person name="Mondo S.J."/>
            <person name="Barry K."/>
            <person name="Sandor L."/>
            <person name="Lee J."/>
            <person name="Lipzen A."/>
            <person name="Pangilinan J."/>
            <person name="LaButti K."/>
            <person name="Hainaut M."/>
            <person name="Henrissat B."/>
            <person name="Grigoriev I.V."/>
            <person name="Spatafora J.W."/>
            <person name="Aime M.C."/>
        </authorList>
    </citation>
    <scope>NUCLEOTIDE SEQUENCE [LARGE SCALE GENOMIC DNA]</scope>
    <source>
        <strain evidence="10 11">MCA 4658</strain>
    </source>
</reference>
<dbReference type="SUPFAM" id="SSF90096">
    <property type="entry name" value="Subunits of heterodimeric actin filament capping protein Capz"/>
    <property type="match status" value="1"/>
</dbReference>